<dbReference type="EMBL" id="SEKV01000570">
    <property type="protein sequence ID" value="TFY55675.1"/>
    <property type="molecule type" value="Genomic_DNA"/>
</dbReference>
<proteinExistence type="predicted"/>
<organism evidence="1 2">
    <name type="scientific">Rhodofomes roseus</name>
    <dbReference type="NCBI Taxonomy" id="34475"/>
    <lineage>
        <taxon>Eukaryota</taxon>
        <taxon>Fungi</taxon>
        <taxon>Dikarya</taxon>
        <taxon>Basidiomycota</taxon>
        <taxon>Agaricomycotina</taxon>
        <taxon>Agaricomycetes</taxon>
        <taxon>Polyporales</taxon>
        <taxon>Rhodofomes</taxon>
    </lineage>
</organism>
<comment type="caution">
    <text evidence="1">The sequence shown here is derived from an EMBL/GenBank/DDBJ whole genome shotgun (WGS) entry which is preliminary data.</text>
</comment>
<reference evidence="1 2" key="1">
    <citation type="submission" date="2019-01" db="EMBL/GenBank/DDBJ databases">
        <title>Genome sequencing of the rare red list fungi Fomitopsis rosea.</title>
        <authorList>
            <person name="Buettner E."/>
            <person name="Kellner H."/>
        </authorList>
    </citation>
    <scope>NUCLEOTIDE SEQUENCE [LARGE SCALE GENOMIC DNA]</scope>
    <source>
        <strain evidence="1 2">DSM 105464</strain>
    </source>
</reference>
<accession>A0A4Y9Y000</accession>
<evidence type="ECO:0000313" key="1">
    <source>
        <dbReference type="EMBL" id="TFY55675.1"/>
    </source>
</evidence>
<dbReference type="Proteomes" id="UP000298390">
    <property type="component" value="Unassembled WGS sequence"/>
</dbReference>
<evidence type="ECO:0000313" key="2">
    <source>
        <dbReference type="Proteomes" id="UP000298390"/>
    </source>
</evidence>
<gene>
    <name evidence="1" type="ORF">EVJ58_g8100</name>
</gene>
<protein>
    <submittedName>
        <fullName evidence="1">Uncharacterized protein</fullName>
    </submittedName>
</protein>
<name>A0A4Y9Y000_9APHY</name>
<sequence length="115" mass="12875">MIKVGLGEWYKHAEGWKAIYAEAAREAEVDDAFEVFGIDERGRRTDGKEWAKHAETAKGLPAGLEEFIAPSAPSVDLSREERWAHEDARVKQMLAHKEEIAAARAQARHPNVLTP</sequence>
<dbReference type="AlphaFoldDB" id="A0A4Y9Y000"/>